<protein>
    <submittedName>
        <fullName evidence="2">Uncharacterized protein</fullName>
    </submittedName>
</protein>
<proteinExistence type="predicted"/>
<evidence type="ECO:0000313" key="2">
    <source>
        <dbReference type="EMBL" id="KAG9230214.1"/>
    </source>
</evidence>
<comment type="caution">
    <text evidence="2">The sequence shown here is derived from an EMBL/GenBank/DDBJ whole genome shotgun (WGS) entry which is preliminary data.</text>
</comment>
<gene>
    <name evidence="2" type="ORF">BJ875DRAFT_488184</name>
</gene>
<name>A0A9P7YAP4_9HELO</name>
<accession>A0A9P7YAP4</accession>
<evidence type="ECO:0000313" key="3">
    <source>
        <dbReference type="Proteomes" id="UP000824998"/>
    </source>
</evidence>
<dbReference type="EMBL" id="MU251692">
    <property type="protein sequence ID" value="KAG9230214.1"/>
    <property type="molecule type" value="Genomic_DNA"/>
</dbReference>
<keyword evidence="3" id="KW-1185">Reference proteome</keyword>
<sequence>MSSSNDLSKDPDAGGEASDLAKVWVDLLKGEKTAQVLESNLANLEKKIDDLLAGFDESEHTKVEEANSRTSKPSKGKNGDADAGP</sequence>
<feature type="region of interest" description="Disordered" evidence="1">
    <location>
        <begin position="59"/>
        <end position="85"/>
    </location>
</feature>
<dbReference type="Proteomes" id="UP000824998">
    <property type="component" value="Unassembled WGS sequence"/>
</dbReference>
<evidence type="ECO:0000256" key="1">
    <source>
        <dbReference type="SAM" id="MobiDB-lite"/>
    </source>
</evidence>
<dbReference type="AlphaFoldDB" id="A0A9P7YAP4"/>
<reference evidence="2" key="1">
    <citation type="journal article" date="2021" name="IMA Fungus">
        <title>Genomic characterization of three marine fungi, including Emericellopsis atlantica sp. nov. with signatures of a generalist lifestyle and marine biomass degradation.</title>
        <authorList>
            <person name="Hagestad O.C."/>
            <person name="Hou L."/>
            <person name="Andersen J.H."/>
            <person name="Hansen E.H."/>
            <person name="Altermark B."/>
            <person name="Li C."/>
            <person name="Kuhnert E."/>
            <person name="Cox R.J."/>
            <person name="Crous P.W."/>
            <person name="Spatafora J.W."/>
            <person name="Lail K."/>
            <person name="Amirebrahimi M."/>
            <person name="Lipzen A."/>
            <person name="Pangilinan J."/>
            <person name="Andreopoulos W."/>
            <person name="Hayes R.D."/>
            <person name="Ng V."/>
            <person name="Grigoriev I.V."/>
            <person name="Jackson S.A."/>
            <person name="Sutton T.D.S."/>
            <person name="Dobson A.D.W."/>
            <person name="Rama T."/>
        </authorList>
    </citation>
    <scope>NUCLEOTIDE SEQUENCE</scope>
    <source>
        <strain evidence="2">TRa018bII</strain>
    </source>
</reference>
<dbReference type="OrthoDB" id="5398685at2759"/>
<organism evidence="2 3">
    <name type="scientific">Amylocarpus encephaloides</name>
    <dbReference type="NCBI Taxonomy" id="45428"/>
    <lineage>
        <taxon>Eukaryota</taxon>
        <taxon>Fungi</taxon>
        <taxon>Dikarya</taxon>
        <taxon>Ascomycota</taxon>
        <taxon>Pezizomycotina</taxon>
        <taxon>Leotiomycetes</taxon>
        <taxon>Helotiales</taxon>
        <taxon>Helotiales incertae sedis</taxon>
        <taxon>Amylocarpus</taxon>
    </lineage>
</organism>